<evidence type="ECO:0000313" key="3">
    <source>
        <dbReference type="EMBL" id="WXB96577.1"/>
    </source>
</evidence>
<name>A0ABZ2NHA4_9BACI</name>
<evidence type="ECO:0000313" key="4">
    <source>
        <dbReference type="Proteomes" id="UP001377337"/>
    </source>
</evidence>
<feature type="transmembrane region" description="Helical" evidence="2">
    <location>
        <begin position="20"/>
        <end position="39"/>
    </location>
</feature>
<protein>
    <recommendedName>
        <fullName evidence="5">Lipopolysaccharide biosynthesis protein</fullName>
    </recommendedName>
</protein>
<keyword evidence="2" id="KW-0812">Transmembrane</keyword>
<proteinExistence type="predicted"/>
<feature type="transmembrane region" description="Helical" evidence="2">
    <location>
        <begin position="214"/>
        <end position="235"/>
    </location>
</feature>
<evidence type="ECO:0008006" key="5">
    <source>
        <dbReference type="Google" id="ProtNLM"/>
    </source>
</evidence>
<sequence>MEKRDYLYEYLMYFWKKKWLIVGIPVVAAILAYGLSIAVSKGYEGKANFFTATLKSDYLTDPELIESVYQEKYGGKLKIEVLGQSKVEFSVKGKDKASVENLLNKASAEYIGELKNEYNSRLGLTENKLATYEDRLKSVEKSYVVMSDKLQTDFDNLNSEELTTLSDAIAKEEKLISDYDDSIQGMKNDILQFEKPIMQSKEVAKQDNNAKANAIVGFILGLFLTLLGLMLAKYIGDARRAEIHG</sequence>
<feature type="coiled-coil region" evidence="1">
    <location>
        <begin position="115"/>
        <end position="142"/>
    </location>
</feature>
<keyword evidence="2" id="KW-1133">Transmembrane helix</keyword>
<dbReference type="EMBL" id="CP147407">
    <property type="protein sequence ID" value="WXB96577.1"/>
    <property type="molecule type" value="Genomic_DNA"/>
</dbReference>
<dbReference type="RefSeq" id="WP_338778650.1">
    <property type="nucleotide sequence ID" value="NZ_CP147407.1"/>
</dbReference>
<keyword evidence="2" id="KW-0472">Membrane</keyword>
<keyword evidence="4" id="KW-1185">Reference proteome</keyword>
<evidence type="ECO:0000256" key="2">
    <source>
        <dbReference type="SAM" id="Phobius"/>
    </source>
</evidence>
<accession>A0ABZ2NHA4</accession>
<reference evidence="3 4" key="1">
    <citation type="submission" date="2024-02" db="EMBL/GenBank/DDBJ databases">
        <title>Seven novel Bacillus-like species.</title>
        <authorList>
            <person name="Liu G."/>
        </authorList>
    </citation>
    <scope>NUCLEOTIDE SEQUENCE [LARGE SCALE GENOMIC DNA]</scope>
    <source>
        <strain evidence="3 4">FJAT-52054</strain>
    </source>
</reference>
<gene>
    <name evidence="3" type="ORF">WCV65_18905</name>
</gene>
<evidence type="ECO:0000256" key="1">
    <source>
        <dbReference type="SAM" id="Coils"/>
    </source>
</evidence>
<dbReference type="Proteomes" id="UP001377337">
    <property type="component" value="Chromosome"/>
</dbReference>
<keyword evidence="1" id="KW-0175">Coiled coil</keyword>
<organism evidence="3 4">
    <name type="scientific">Metabacillus sediminis</name>
    <dbReference type="NCBI Taxonomy" id="3117746"/>
    <lineage>
        <taxon>Bacteria</taxon>
        <taxon>Bacillati</taxon>
        <taxon>Bacillota</taxon>
        <taxon>Bacilli</taxon>
        <taxon>Bacillales</taxon>
        <taxon>Bacillaceae</taxon>
        <taxon>Metabacillus</taxon>
    </lineage>
</organism>